<keyword evidence="4" id="KW-1185">Reference proteome</keyword>
<protein>
    <recommendedName>
        <fullName evidence="2">DUF6816 domain-containing protein</fullName>
    </recommendedName>
</protein>
<name>C1FHA3_MICCC</name>
<dbReference type="RefSeq" id="XP_002508527.1">
    <property type="nucleotide sequence ID" value="XM_002508481.1"/>
</dbReference>
<evidence type="ECO:0000313" key="4">
    <source>
        <dbReference type="Proteomes" id="UP000002009"/>
    </source>
</evidence>
<sequence length="353" mass="38317">MSASRLARCPHRTAIARSDAGGARARSRRVAARARHDDEAEVRGADLAVFDRRRALALSAGLALLDPSPALASSALLSERLERKDLSKPVFNKARPGPQRYPDWLEGTWRCTATFAGFEFPSKTMSKSALIKEPTIPGFQKLSLVYVPDVGTSDVSYDVRFAKFEGIEGVLEDRAFNLKSIVNAYLGKDAVESVEYEPTRDANRTTVNIRPGASPNAERIELFCNARESETRVADRTFFASEASRQVTLGYGKDFGTARVVNTDYQHVWTFTPTAWRSSNGDETNGDETNGDVVSEARVTLSTAGYVQANDALRFTAAPSATGGAPMPSLGGAAGAAFEPAVLYSHVMTLRRL</sequence>
<feature type="domain" description="DUF6816" evidence="2">
    <location>
        <begin position="101"/>
        <end position="286"/>
    </location>
</feature>
<feature type="region of interest" description="Disordered" evidence="1">
    <location>
        <begin position="17"/>
        <end position="37"/>
    </location>
</feature>
<evidence type="ECO:0000259" key="2">
    <source>
        <dbReference type="Pfam" id="PF20670"/>
    </source>
</evidence>
<dbReference type="OMA" id="FCNARES"/>
<organism evidence="3 4">
    <name type="scientific">Micromonas commoda (strain RCC299 / NOUM17 / CCMP2709)</name>
    <name type="common">Picoplanktonic green alga</name>
    <dbReference type="NCBI Taxonomy" id="296587"/>
    <lineage>
        <taxon>Eukaryota</taxon>
        <taxon>Viridiplantae</taxon>
        <taxon>Chlorophyta</taxon>
        <taxon>Mamiellophyceae</taxon>
        <taxon>Mamiellales</taxon>
        <taxon>Mamiellaceae</taxon>
        <taxon>Micromonas</taxon>
    </lineage>
</organism>
<dbReference type="KEGG" id="mis:MICPUN_62014"/>
<dbReference type="InterPro" id="IPR049213">
    <property type="entry name" value="DUF6816"/>
</dbReference>
<dbReference type="InParanoid" id="C1FHA3"/>
<accession>C1FHA3</accession>
<dbReference type="GeneID" id="8247085"/>
<reference evidence="3 4" key="1">
    <citation type="journal article" date="2009" name="Science">
        <title>Green evolution and dynamic adaptations revealed by genomes of the marine picoeukaryotes Micromonas.</title>
        <authorList>
            <person name="Worden A.Z."/>
            <person name="Lee J.H."/>
            <person name="Mock T."/>
            <person name="Rouze P."/>
            <person name="Simmons M.P."/>
            <person name="Aerts A.L."/>
            <person name="Allen A.E."/>
            <person name="Cuvelier M.L."/>
            <person name="Derelle E."/>
            <person name="Everett M.V."/>
            <person name="Foulon E."/>
            <person name="Grimwood J."/>
            <person name="Gundlach H."/>
            <person name="Henrissat B."/>
            <person name="Napoli C."/>
            <person name="McDonald S.M."/>
            <person name="Parker M.S."/>
            <person name="Rombauts S."/>
            <person name="Salamov A."/>
            <person name="Von Dassow P."/>
            <person name="Badger J.H."/>
            <person name="Coutinho P.M."/>
            <person name="Demir E."/>
            <person name="Dubchak I."/>
            <person name="Gentemann C."/>
            <person name="Eikrem W."/>
            <person name="Gready J.E."/>
            <person name="John U."/>
            <person name="Lanier W."/>
            <person name="Lindquist E.A."/>
            <person name="Lucas S."/>
            <person name="Mayer K.F."/>
            <person name="Moreau H."/>
            <person name="Not F."/>
            <person name="Otillar R."/>
            <person name="Panaud O."/>
            <person name="Pangilinan J."/>
            <person name="Paulsen I."/>
            <person name="Piegu B."/>
            <person name="Poliakov A."/>
            <person name="Robbens S."/>
            <person name="Schmutz J."/>
            <person name="Toulza E."/>
            <person name="Wyss T."/>
            <person name="Zelensky A."/>
            <person name="Zhou K."/>
            <person name="Armbrust E.V."/>
            <person name="Bhattacharya D."/>
            <person name="Goodenough U.W."/>
            <person name="Van de Peer Y."/>
            <person name="Grigoriev I.V."/>
        </authorList>
    </citation>
    <scope>NUCLEOTIDE SEQUENCE [LARGE SCALE GENOMIC DNA]</scope>
    <source>
        <strain evidence="4">RCC299 / NOUM17</strain>
    </source>
</reference>
<dbReference type="EMBL" id="CP001576">
    <property type="protein sequence ID" value="ACO69785.1"/>
    <property type="molecule type" value="Genomic_DNA"/>
</dbReference>
<evidence type="ECO:0000256" key="1">
    <source>
        <dbReference type="SAM" id="MobiDB-lite"/>
    </source>
</evidence>
<dbReference type="OrthoDB" id="195555at2759"/>
<dbReference type="eggNOG" id="ENOG502S6QT">
    <property type="taxonomic scope" value="Eukaryota"/>
</dbReference>
<evidence type="ECO:0000313" key="3">
    <source>
        <dbReference type="EMBL" id="ACO69785.1"/>
    </source>
</evidence>
<dbReference type="Pfam" id="PF20670">
    <property type="entry name" value="DUF6816"/>
    <property type="match status" value="1"/>
</dbReference>
<proteinExistence type="predicted"/>
<dbReference type="AlphaFoldDB" id="C1FHA3"/>
<dbReference type="Proteomes" id="UP000002009">
    <property type="component" value="Chromosome 10"/>
</dbReference>
<gene>
    <name evidence="3" type="ORF">MICPUN_62014</name>
</gene>